<protein>
    <submittedName>
        <fullName evidence="1">Uncharacterized protein</fullName>
    </submittedName>
</protein>
<name>A0ABV6HXS1_9PAST</name>
<sequence length="170" mass="20672">MNTLTNYFQKRLIEFGFPMDLNIEYSLSHCQGDGVAFYGDIRYEDFLNLFKHIYPNEQRKYQMFKRLISAIFGWEALFYDTISIVGNSFSWRYSHWNTMKLDAPCSDDLLFFCDKNLQTEWYFPKQYVSRYKALWNDFIYDLQVYIQDVSRQLETEGYRLLESTLYQKEI</sequence>
<dbReference type="RefSeq" id="WP_382375430.1">
    <property type="nucleotide sequence ID" value="NZ_JBHLWA010000040.1"/>
</dbReference>
<evidence type="ECO:0000313" key="1">
    <source>
        <dbReference type="EMBL" id="MFC0323663.1"/>
    </source>
</evidence>
<proteinExistence type="predicted"/>
<dbReference type="EMBL" id="JBHLWA010000040">
    <property type="protein sequence ID" value="MFC0323663.1"/>
    <property type="molecule type" value="Genomic_DNA"/>
</dbReference>
<organism evidence="1 2">
    <name type="scientific">Gallibacterium melopsittaci</name>
    <dbReference type="NCBI Taxonomy" id="516063"/>
    <lineage>
        <taxon>Bacteria</taxon>
        <taxon>Pseudomonadati</taxon>
        <taxon>Pseudomonadota</taxon>
        <taxon>Gammaproteobacteria</taxon>
        <taxon>Pasteurellales</taxon>
        <taxon>Pasteurellaceae</taxon>
        <taxon>Gallibacterium</taxon>
    </lineage>
</organism>
<reference evidence="1 2" key="1">
    <citation type="submission" date="2024-09" db="EMBL/GenBank/DDBJ databases">
        <authorList>
            <person name="Sun Q."/>
            <person name="Mori K."/>
        </authorList>
    </citation>
    <scope>NUCLEOTIDE SEQUENCE [LARGE SCALE GENOMIC DNA]</scope>
    <source>
        <strain evidence="1 2">CCM 7538</strain>
    </source>
</reference>
<gene>
    <name evidence="1" type="ORF">ACFFHT_08890</name>
</gene>
<evidence type="ECO:0000313" key="2">
    <source>
        <dbReference type="Proteomes" id="UP001589769"/>
    </source>
</evidence>
<comment type="caution">
    <text evidence="1">The sequence shown here is derived from an EMBL/GenBank/DDBJ whole genome shotgun (WGS) entry which is preliminary data.</text>
</comment>
<accession>A0ABV6HXS1</accession>
<dbReference type="Proteomes" id="UP001589769">
    <property type="component" value="Unassembled WGS sequence"/>
</dbReference>
<keyword evidence="2" id="KW-1185">Reference proteome</keyword>